<dbReference type="Pfam" id="PF03061">
    <property type="entry name" value="4HBT"/>
    <property type="match status" value="1"/>
</dbReference>
<comment type="similarity">
    <text evidence="1">Belongs to the thioesterase PaaI family.</text>
</comment>
<evidence type="ECO:0000259" key="4">
    <source>
        <dbReference type="Pfam" id="PF03061"/>
    </source>
</evidence>
<accession>A0A9P4N3K7</accession>
<evidence type="ECO:0000313" key="5">
    <source>
        <dbReference type="EMBL" id="KAF2205880.1"/>
    </source>
</evidence>
<name>A0A9P4N3K7_9PLEO</name>
<evidence type="ECO:0000256" key="2">
    <source>
        <dbReference type="ARBA" id="ARBA00022801"/>
    </source>
</evidence>
<protein>
    <recommendedName>
        <fullName evidence="4">Thioesterase domain-containing protein</fullName>
    </recommendedName>
</protein>
<dbReference type="EMBL" id="ML993848">
    <property type="protein sequence ID" value="KAF2205880.1"/>
    <property type="molecule type" value="Genomic_DNA"/>
</dbReference>
<dbReference type="OrthoDB" id="2831072at2759"/>
<dbReference type="NCBIfam" id="TIGR00369">
    <property type="entry name" value="unchar_dom_1"/>
    <property type="match status" value="1"/>
</dbReference>
<feature type="domain" description="Thioesterase" evidence="4">
    <location>
        <begin position="82"/>
        <end position="154"/>
    </location>
</feature>
<evidence type="ECO:0000256" key="3">
    <source>
        <dbReference type="SAM" id="MobiDB-lite"/>
    </source>
</evidence>
<comment type="caution">
    <text evidence="5">The sequence shown here is derived from an EMBL/GenBank/DDBJ whole genome shotgun (WGS) entry which is preliminary data.</text>
</comment>
<dbReference type="PANTHER" id="PTHR21660">
    <property type="entry name" value="THIOESTERASE SUPERFAMILY MEMBER-RELATED"/>
    <property type="match status" value="1"/>
</dbReference>
<keyword evidence="6" id="KW-1185">Reference proteome</keyword>
<gene>
    <name evidence="5" type="ORF">GQ43DRAFT_493586</name>
</gene>
<keyword evidence="2" id="KW-0378">Hydrolase</keyword>
<dbReference type="InterPro" id="IPR029069">
    <property type="entry name" value="HotDog_dom_sf"/>
</dbReference>
<dbReference type="SUPFAM" id="SSF54637">
    <property type="entry name" value="Thioesterase/thiol ester dehydrase-isomerase"/>
    <property type="match status" value="1"/>
</dbReference>
<dbReference type="CDD" id="cd03443">
    <property type="entry name" value="PaaI_thioesterase"/>
    <property type="match status" value="1"/>
</dbReference>
<organism evidence="5 6">
    <name type="scientific">Delitschia confertaspora ATCC 74209</name>
    <dbReference type="NCBI Taxonomy" id="1513339"/>
    <lineage>
        <taxon>Eukaryota</taxon>
        <taxon>Fungi</taxon>
        <taxon>Dikarya</taxon>
        <taxon>Ascomycota</taxon>
        <taxon>Pezizomycotina</taxon>
        <taxon>Dothideomycetes</taxon>
        <taxon>Pleosporomycetidae</taxon>
        <taxon>Pleosporales</taxon>
        <taxon>Delitschiaceae</taxon>
        <taxon>Delitschia</taxon>
    </lineage>
</organism>
<dbReference type="Proteomes" id="UP000799536">
    <property type="component" value="Unassembled WGS sequence"/>
</dbReference>
<dbReference type="PANTHER" id="PTHR21660:SF1">
    <property type="entry name" value="ACYL-COENZYME A THIOESTERASE 13"/>
    <property type="match status" value="1"/>
</dbReference>
<feature type="region of interest" description="Disordered" evidence="3">
    <location>
        <begin position="1"/>
        <end position="24"/>
    </location>
</feature>
<dbReference type="InterPro" id="IPR003736">
    <property type="entry name" value="PAAI_dom"/>
</dbReference>
<dbReference type="AlphaFoldDB" id="A0A9P4N3K7"/>
<dbReference type="InterPro" id="IPR006683">
    <property type="entry name" value="Thioestr_dom"/>
</dbReference>
<evidence type="ECO:0000256" key="1">
    <source>
        <dbReference type="ARBA" id="ARBA00008324"/>
    </source>
</evidence>
<proteinExistence type="inferred from homology"/>
<sequence>MGVAPRSKRYAEMASEEKSTPMERASSWLEIAKHPDYDGHDSELAKHLRLVSASFDPTPSHPHNATSVFELIVPHTLCNMSGNLHGGAVALIFDICTSITINILAKPEFWDSGHVTRTLNCTYLRPVQEGQKVLIESQVVHLGKRMGVVTGVIRGTEEDGGKVCYTCEHGKASLTGSNM</sequence>
<feature type="compositionally biased region" description="Basic and acidic residues" evidence="3">
    <location>
        <begin position="9"/>
        <end position="21"/>
    </location>
</feature>
<dbReference type="InterPro" id="IPR039298">
    <property type="entry name" value="ACOT13"/>
</dbReference>
<evidence type="ECO:0000313" key="6">
    <source>
        <dbReference type="Proteomes" id="UP000799536"/>
    </source>
</evidence>
<dbReference type="GO" id="GO:0047617">
    <property type="term" value="F:fatty acyl-CoA hydrolase activity"/>
    <property type="evidence" value="ECO:0007669"/>
    <property type="project" value="InterPro"/>
</dbReference>
<reference evidence="5" key="1">
    <citation type="journal article" date="2020" name="Stud. Mycol.">
        <title>101 Dothideomycetes genomes: a test case for predicting lifestyles and emergence of pathogens.</title>
        <authorList>
            <person name="Haridas S."/>
            <person name="Albert R."/>
            <person name="Binder M."/>
            <person name="Bloem J."/>
            <person name="Labutti K."/>
            <person name="Salamov A."/>
            <person name="Andreopoulos B."/>
            <person name="Baker S."/>
            <person name="Barry K."/>
            <person name="Bills G."/>
            <person name="Bluhm B."/>
            <person name="Cannon C."/>
            <person name="Castanera R."/>
            <person name="Culley D."/>
            <person name="Daum C."/>
            <person name="Ezra D."/>
            <person name="Gonzalez J."/>
            <person name="Henrissat B."/>
            <person name="Kuo A."/>
            <person name="Liang C."/>
            <person name="Lipzen A."/>
            <person name="Lutzoni F."/>
            <person name="Magnuson J."/>
            <person name="Mondo S."/>
            <person name="Nolan M."/>
            <person name="Ohm R."/>
            <person name="Pangilinan J."/>
            <person name="Park H.-J."/>
            <person name="Ramirez L."/>
            <person name="Alfaro M."/>
            <person name="Sun H."/>
            <person name="Tritt A."/>
            <person name="Yoshinaga Y."/>
            <person name="Zwiers L.-H."/>
            <person name="Turgeon B."/>
            <person name="Goodwin S."/>
            <person name="Spatafora J."/>
            <person name="Crous P."/>
            <person name="Grigoriev I."/>
        </authorList>
    </citation>
    <scope>NUCLEOTIDE SEQUENCE</scope>
    <source>
        <strain evidence="5">ATCC 74209</strain>
    </source>
</reference>
<dbReference type="Gene3D" id="3.10.129.10">
    <property type="entry name" value="Hotdog Thioesterase"/>
    <property type="match status" value="1"/>
</dbReference>